<dbReference type="PANTHER" id="PTHR24320">
    <property type="entry name" value="RETINOL DEHYDROGENASE"/>
    <property type="match status" value="1"/>
</dbReference>
<dbReference type="InterPro" id="IPR002347">
    <property type="entry name" value="SDR_fam"/>
</dbReference>
<dbReference type="GO" id="GO:0016491">
    <property type="term" value="F:oxidoreductase activity"/>
    <property type="evidence" value="ECO:0007669"/>
    <property type="project" value="UniProtKB-KW"/>
</dbReference>
<reference evidence="4 5" key="1">
    <citation type="submission" date="2016-10" db="EMBL/GenBank/DDBJ databases">
        <authorList>
            <person name="de Groot N.N."/>
        </authorList>
    </citation>
    <scope>NUCLEOTIDE SEQUENCE [LARGE SCALE GENOMIC DNA]</scope>
    <source>
        <strain evidence="4 5">DSM 19182</strain>
    </source>
</reference>
<dbReference type="EMBL" id="FOBL01000026">
    <property type="protein sequence ID" value="SEM11131.1"/>
    <property type="molecule type" value="Genomic_DNA"/>
</dbReference>
<dbReference type="STRING" id="426703.SAMN04488100_12617"/>
<dbReference type="OrthoDB" id="5786478at2"/>
<dbReference type="Proteomes" id="UP000198548">
    <property type="component" value="Unassembled WGS sequence"/>
</dbReference>
<dbReference type="InterPro" id="IPR036291">
    <property type="entry name" value="NAD(P)-bd_dom_sf"/>
</dbReference>
<evidence type="ECO:0000256" key="1">
    <source>
        <dbReference type="ARBA" id="ARBA00006484"/>
    </source>
</evidence>
<name>A0A1H7VPF1_9LACT</name>
<organism evidence="4 5">
    <name type="scientific">Alkalibacterium putridalgicola</name>
    <dbReference type="NCBI Taxonomy" id="426703"/>
    <lineage>
        <taxon>Bacteria</taxon>
        <taxon>Bacillati</taxon>
        <taxon>Bacillota</taxon>
        <taxon>Bacilli</taxon>
        <taxon>Lactobacillales</taxon>
        <taxon>Carnobacteriaceae</taxon>
        <taxon>Alkalibacterium</taxon>
    </lineage>
</organism>
<keyword evidence="2" id="KW-0560">Oxidoreductase</keyword>
<sequence>MTESILAITGPTSGIGRGAVKALVNDFDRMLLLARNLEKGAVLKEELLELNPDLHIDLIECDLSVLASVRQAAETIKNRFDHIDCLVNNAGMVSTSKEKSVDGYELMMATNYLGPFLLTHELLPLVMNSERKQVIVVSSGAYKFAPMKRPFFKPKRYTPVTGYGRSKLGTLYLAQELHEQYSRKGLKTTAVHPGMVSTNIGKNNVSQSVGTFVFMLLDPFFKTLEEGAQSIVSAVQQPEKYAGFYSDEGEIAAVKQYGSDFKMRREFIDATLEELDLETL</sequence>
<keyword evidence="6" id="KW-1185">Reference proteome</keyword>
<reference evidence="3 6" key="2">
    <citation type="submission" date="2019-07" db="EMBL/GenBank/DDBJ databases">
        <title>Whole genome shotgun sequence of Alkalibacterium putridalgicola NBRC 103243.</title>
        <authorList>
            <person name="Hosoyama A."/>
            <person name="Uohara A."/>
            <person name="Ohji S."/>
            <person name="Ichikawa N."/>
        </authorList>
    </citation>
    <scope>NUCLEOTIDE SEQUENCE [LARGE SCALE GENOMIC DNA]</scope>
    <source>
        <strain evidence="3 6">NBRC 103243</strain>
    </source>
</reference>
<proteinExistence type="inferred from homology"/>
<accession>A0A1H7VPF1</accession>
<dbReference type="Gene3D" id="3.40.50.720">
    <property type="entry name" value="NAD(P)-binding Rossmann-like Domain"/>
    <property type="match status" value="1"/>
</dbReference>
<dbReference type="Pfam" id="PF00106">
    <property type="entry name" value="adh_short"/>
    <property type="match status" value="1"/>
</dbReference>
<evidence type="ECO:0000313" key="5">
    <source>
        <dbReference type="Proteomes" id="UP000198548"/>
    </source>
</evidence>
<evidence type="ECO:0000313" key="4">
    <source>
        <dbReference type="EMBL" id="SEM11131.1"/>
    </source>
</evidence>
<dbReference type="Proteomes" id="UP000321425">
    <property type="component" value="Unassembled WGS sequence"/>
</dbReference>
<gene>
    <name evidence="3" type="ORF">APU01nite_18840</name>
    <name evidence="4" type="ORF">SAMN04488100_12617</name>
</gene>
<dbReference type="PANTHER" id="PTHR24320:SF148">
    <property type="entry name" value="NAD(P)-BINDING ROSSMANN-FOLD SUPERFAMILY PROTEIN"/>
    <property type="match status" value="1"/>
</dbReference>
<evidence type="ECO:0000256" key="2">
    <source>
        <dbReference type="ARBA" id="ARBA00023002"/>
    </source>
</evidence>
<evidence type="ECO:0000313" key="6">
    <source>
        <dbReference type="Proteomes" id="UP000321425"/>
    </source>
</evidence>
<dbReference type="EMBL" id="BJUX01000024">
    <property type="protein sequence ID" value="GEK89845.1"/>
    <property type="molecule type" value="Genomic_DNA"/>
</dbReference>
<evidence type="ECO:0000313" key="3">
    <source>
        <dbReference type="EMBL" id="GEK89845.1"/>
    </source>
</evidence>
<dbReference type="AlphaFoldDB" id="A0A1H7VPF1"/>
<dbReference type="PRINTS" id="PR00081">
    <property type="entry name" value="GDHRDH"/>
</dbReference>
<protein>
    <submittedName>
        <fullName evidence="4">NAD(P)-dependent dehydrogenase, short-chain alcohol dehydrogenase family</fullName>
    </submittedName>
    <submittedName>
        <fullName evidence="3">Retinol dehydrogenase</fullName>
    </submittedName>
</protein>
<dbReference type="SUPFAM" id="SSF51735">
    <property type="entry name" value="NAD(P)-binding Rossmann-fold domains"/>
    <property type="match status" value="1"/>
</dbReference>
<comment type="similarity">
    <text evidence="1">Belongs to the short-chain dehydrogenases/reductases (SDR) family.</text>
</comment>
<dbReference type="RefSeq" id="WP_091489009.1">
    <property type="nucleotide sequence ID" value="NZ_BJUX01000024.1"/>
</dbReference>